<evidence type="ECO:0000256" key="2">
    <source>
        <dbReference type="SAM" id="MobiDB-lite"/>
    </source>
</evidence>
<feature type="coiled-coil region" evidence="1">
    <location>
        <begin position="593"/>
        <end position="635"/>
    </location>
</feature>
<dbReference type="OrthoDB" id="5420615at2759"/>
<feature type="region of interest" description="Disordered" evidence="2">
    <location>
        <begin position="160"/>
        <end position="240"/>
    </location>
</feature>
<sequence length="807" mass="91038">MAKLLHEKFATYAWADAMIHYALKDLRLYSPGARYPWAANELAQPIAVPSSVMLIMYSYCMIIGEEQICKVTQCSGKLSLKSPCVDPFQTFLSAAVNATAPPPPPLRRKRPGQQAPAPMYHYPPPICIDPSPDARVPLGAPTMPSAPFPAVNSNHGANCAPPVPPPAVQPFPSGVADPAQNNYPSPAPPPPAHGNGSNNVYRPSAPSQHVPGAYPPPSLANAHVVAPPPEGSPPPLGGPITPPGKNYKICHCYRECEGKQAVLERANNGHRTRSEMFDIPAEPPLRRSVTLPYQPQNQKSPAYYMDEHGCKISIPPNCCSGHNSSTYRHHQTRHVEFTTDESGDFAVELVHGCGSCGKRFRVASGSGAVVIGRDNLGASESRSCDQCLMKEMAGCKAGNNLQVRLGEEEKLKHTEFRETKKEQIEKKIRAEIEREYAKKLETEKALKLQATEAAKKEVLLHLAHEKMERKHIQKEVEIEIERRRLEQIRIEEEAKQMETERVRIHKQAEIDHERKQKEDEYKVSEAFKQIELNKEVERRMKIEDERAKRKAEEKILREAEECRKIEARRQLHEKIKRDIMEEEAQKEKTAYIVSQAARLKDLENQQLKNAQKKSMMEAERDILKLKIQRELEAEERTRLSFETMEKLSCNQEKLSLLEKALAEQALKEVIRKEEYQKMKEEAELRVQVQLSQEATLEKAKIRQQLIEENAAAQFAKEACRVVDNGNKPEWKEANPPLPVASSIINPVSRLGHFSNSPLRDSPPEMFTNNSHITSTGTPPPPPHGDKLNLQWETNYKNDNYGSKQWTC</sequence>
<dbReference type="AlphaFoldDB" id="A0A317T1I7"/>
<gene>
    <name evidence="3" type="ORF">C7212DRAFT_360739</name>
</gene>
<feature type="compositionally biased region" description="Pro residues" evidence="2">
    <location>
        <begin position="226"/>
        <end position="240"/>
    </location>
</feature>
<name>A0A317T1I7_9PEZI</name>
<protein>
    <submittedName>
        <fullName evidence="3">Uncharacterized protein</fullName>
    </submittedName>
</protein>
<accession>A0A317T1I7</accession>
<dbReference type="Proteomes" id="UP000246991">
    <property type="component" value="Unassembled WGS sequence"/>
</dbReference>
<reference evidence="3 4" key="1">
    <citation type="submission" date="2018-03" db="EMBL/GenBank/DDBJ databases">
        <title>Genomes of Pezizomycetes fungi and the evolution of truffles.</title>
        <authorList>
            <person name="Murat C."/>
            <person name="Payen T."/>
            <person name="Noel B."/>
            <person name="Kuo A."/>
            <person name="Martin F.M."/>
        </authorList>
    </citation>
    <scope>NUCLEOTIDE SEQUENCE [LARGE SCALE GENOMIC DNA]</scope>
    <source>
        <strain evidence="3">091103-1</strain>
    </source>
</reference>
<comment type="caution">
    <text evidence="3">The sequence shown here is derived from an EMBL/GenBank/DDBJ whole genome shotgun (WGS) entry which is preliminary data.</text>
</comment>
<keyword evidence="1" id="KW-0175">Coiled coil</keyword>
<proteinExistence type="predicted"/>
<dbReference type="STRING" id="42249.A0A317T1I7"/>
<dbReference type="EMBL" id="PYWC01000009">
    <property type="protein sequence ID" value="PWW79276.1"/>
    <property type="molecule type" value="Genomic_DNA"/>
</dbReference>
<organism evidence="3 4">
    <name type="scientific">Tuber magnatum</name>
    <name type="common">white Piedmont truffle</name>
    <dbReference type="NCBI Taxonomy" id="42249"/>
    <lineage>
        <taxon>Eukaryota</taxon>
        <taxon>Fungi</taxon>
        <taxon>Dikarya</taxon>
        <taxon>Ascomycota</taxon>
        <taxon>Pezizomycotina</taxon>
        <taxon>Pezizomycetes</taxon>
        <taxon>Pezizales</taxon>
        <taxon>Tuberaceae</taxon>
        <taxon>Tuber</taxon>
    </lineage>
</organism>
<feature type="coiled-coil region" evidence="1">
    <location>
        <begin position="533"/>
        <end position="568"/>
    </location>
</feature>
<evidence type="ECO:0000313" key="3">
    <source>
        <dbReference type="EMBL" id="PWW79276.1"/>
    </source>
</evidence>
<feature type="region of interest" description="Disordered" evidence="2">
    <location>
        <begin position="767"/>
        <end position="787"/>
    </location>
</feature>
<evidence type="ECO:0000256" key="1">
    <source>
        <dbReference type="SAM" id="Coils"/>
    </source>
</evidence>
<evidence type="ECO:0000313" key="4">
    <source>
        <dbReference type="Proteomes" id="UP000246991"/>
    </source>
</evidence>
<keyword evidence="4" id="KW-1185">Reference proteome</keyword>
<feature type="compositionally biased region" description="Polar residues" evidence="2">
    <location>
        <begin position="767"/>
        <end position="776"/>
    </location>
</feature>